<dbReference type="InterPro" id="IPR045465">
    <property type="entry name" value="Trans_reg_dom"/>
</dbReference>
<comment type="caution">
    <text evidence="3">The sequence shown here is derived from an EMBL/GenBank/DDBJ whole genome shotgun (WGS) entry which is preliminary data.</text>
</comment>
<name>A0ABV2GNQ9_9HYPH</name>
<evidence type="ECO:0000256" key="1">
    <source>
        <dbReference type="SAM" id="MobiDB-lite"/>
    </source>
</evidence>
<sequence length="106" mass="12122">MRPDTSQWRSSSTYDYLDDLVAADLAWEWLRRNADYQRDYAEIEHSDADREGLANMLRMRWGLRFPCPPHFQCHRDNGVLGAGSRSGHSHAHSDPGIAGFGQRCTT</sequence>
<feature type="region of interest" description="Disordered" evidence="1">
    <location>
        <begin position="83"/>
        <end position="106"/>
    </location>
</feature>
<feature type="domain" description="Transcriptional regulator-like" evidence="2">
    <location>
        <begin position="7"/>
        <end position="66"/>
    </location>
</feature>
<evidence type="ECO:0000313" key="4">
    <source>
        <dbReference type="Proteomes" id="UP001549204"/>
    </source>
</evidence>
<reference evidence="3 4" key="1">
    <citation type="submission" date="2024-06" db="EMBL/GenBank/DDBJ databases">
        <title>Genomic Encyclopedia of Type Strains, Phase IV (KMG-IV): sequencing the most valuable type-strain genomes for metagenomic binning, comparative biology and taxonomic classification.</title>
        <authorList>
            <person name="Goeker M."/>
        </authorList>
    </citation>
    <scope>NUCLEOTIDE SEQUENCE [LARGE SCALE GENOMIC DNA]</scope>
    <source>
        <strain evidence="3 4">DSM 100022</strain>
    </source>
</reference>
<gene>
    <name evidence="3" type="ORF">ABID19_002959</name>
</gene>
<proteinExistence type="predicted"/>
<dbReference type="EMBL" id="JBEPMC010000004">
    <property type="protein sequence ID" value="MET3579928.1"/>
    <property type="molecule type" value="Genomic_DNA"/>
</dbReference>
<protein>
    <recommendedName>
        <fullName evidence="2">Transcriptional regulator-like domain-containing protein</fullName>
    </recommendedName>
</protein>
<dbReference type="Proteomes" id="UP001549204">
    <property type="component" value="Unassembled WGS sequence"/>
</dbReference>
<organism evidence="3 4">
    <name type="scientific">Mesorhizobium robiniae</name>
    <dbReference type="NCBI Taxonomy" id="559315"/>
    <lineage>
        <taxon>Bacteria</taxon>
        <taxon>Pseudomonadati</taxon>
        <taxon>Pseudomonadota</taxon>
        <taxon>Alphaproteobacteria</taxon>
        <taxon>Hyphomicrobiales</taxon>
        <taxon>Phyllobacteriaceae</taxon>
        <taxon>Mesorhizobium</taxon>
    </lineage>
</organism>
<accession>A0ABV2GNQ9</accession>
<evidence type="ECO:0000313" key="3">
    <source>
        <dbReference type="EMBL" id="MET3579928.1"/>
    </source>
</evidence>
<dbReference type="Pfam" id="PF20109">
    <property type="entry name" value="Trans_reg_dom"/>
    <property type="match status" value="1"/>
</dbReference>
<keyword evidence="4" id="KW-1185">Reference proteome</keyword>
<evidence type="ECO:0000259" key="2">
    <source>
        <dbReference type="Pfam" id="PF20109"/>
    </source>
</evidence>